<accession>A0A1T4NT18</accession>
<dbReference type="Pfam" id="PF12974">
    <property type="entry name" value="Phosphonate-bd"/>
    <property type="match status" value="1"/>
</dbReference>
<gene>
    <name evidence="2" type="ORF">SAMN02746011_01849</name>
</gene>
<dbReference type="SUPFAM" id="SSF53850">
    <property type="entry name" value="Periplasmic binding protein-like II"/>
    <property type="match status" value="1"/>
</dbReference>
<dbReference type="OrthoDB" id="9776786at2"/>
<dbReference type="EMBL" id="FUWO01000023">
    <property type="protein sequence ID" value="SJZ82353.1"/>
    <property type="molecule type" value="Genomic_DNA"/>
</dbReference>
<dbReference type="AlphaFoldDB" id="A0A1T4NT18"/>
<evidence type="ECO:0000313" key="2">
    <source>
        <dbReference type="EMBL" id="SJZ82353.1"/>
    </source>
</evidence>
<dbReference type="PANTHER" id="PTHR35841">
    <property type="entry name" value="PHOSPHONATES-BINDING PERIPLASMIC PROTEIN"/>
    <property type="match status" value="1"/>
</dbReference>
<dbReference type="Proteomes" id="UP000189941">
    <property type="component" value="Unassembled WGS sequence"/>
</dbReference>
<feature type="chain" id="PRO_5038806933" evidence="1">
    <location>
        <begin position="24"/>
        <end position="345"/>
    </location>
</feature>
<evidence type="ECO:0000313" key="3">
    <source>
        <dbReference type="Proteomes" id="UP000189941"/>
    </source>
</evidence>
<dbReference type="PANTHER" id="PTHR35841:SF1">
    <property type="entry name" value="PHOSPHONATES-BINDING PERIPLASMIC PROTEIN"/>
    <property type="match status" value="1"/>
</dbReference>
<keyword evidence="1" id="KW-0732">Signal</keyword>
<sequence>MKKSLRNIALFGLVGTMLSGTFAGVTAHAQEKIDSLKVMFVPSRDPEDIITATEPLKQMLKDELAKEGFEIGEVEIEVGTNYEAAGEALSAGTADIGFIPGGTYVLYDEDVDVILTSTRQGLSKDSENPADWNDGKPTEKVEDQVTYYKGLIIAGPSEKGKELAEKINNGEELTWEDVDSAKWAVMSSSSSSGYIYPSIWLGNQFEGKKISDLANVVQSESYGSSVARLAAEQVDIIVGYADLRVDNVEDWEGDMNREASIFEETNVIGVTPNVYNDTVSVSKTSPNMTDELKAAIAKAMINIAGTEEGKEVISIYSHEGYQEAKSEDYDTEREAQKILREQANN</sequence>
<proteinExistence type="predicted"/>
<dbReference type="RefSeq" id="WP_066125411.1">
    <property type="nucleotide sequence ID" value="NZ_FUWO01000023.1"/>
</dbReference>
<organism evidence="2 3">
    <name type="scientific">Globicatella sulfidifaciens DSM 15739</name>
    <dbReference type="NCBI Taxonomy" id="1121925"/>
    <lineage>
        <taxon>Bacteria</taxon>
        <taxon>Bacillati</taxon>
        <taxon>Bacillota</taxon>
        <taxon>Bacilli</taxon>
        <taxon>Lactobacillales</taxon>
        <taxon>Aerococcaceae</taxon>
        <taxon>Globicatella</taxon>
    </lineage>
</organism>
<feature type="signal peptide" evidence="1">
    <location>
        <begin position="1"/>
        <end position="23"/>
    </location>
</feature>
<dbReference type="Gene3D" id="3.40.190.10">
    <property type="entry name" value="Periplasmic binding protein-like II"/>
    <property type="match status" value="2"/>
</dbReference>
<name>A0A1T4NT18_9LACT</name>
<protein>
    <submittedName>
        <fullName evidence="2">Phosphonate transport system substrate-binding protein</fullName>
    </submittedName>
</protein>
<dbReference type="STRING" id="1121925.SAMN02746011_01849"/>
<reference evidence="3" key="1">
    <citation type="submission" date="2017-02" db="EMBL/GenBank/DDBJ databases">
        <authorList>
            <person name="Varghese N."/>
            <person name="Submissions S."/>
        </authorList>
    </citation>
    <scope>NUCLEOTIDE SEQUENCE [LARGE SCALE GENOMIC DNA]</scope>
    <source>
        <strain evidence="3">DSM 15739</strain>
    </source>
</reference>
<keyword evidence="3" id="KW-1185">Reference proteome</keyword>
<evidence type="ECO:0000256" key="1">
    <source>
        <dbReference type="SAM" id="SignalP"/>
    </source>
</evidence>